<gene>
    <name evidence="14" type="ORF">ACFQO8_13155</name>
</gene>
<comment type="caution">
    <text evidence="14">The sequence shown here is derived from an EMBL/GenBank/DDBJ whole genome shotgun (WGS) entry which is preliminary data.</text>
</comment>
<dbReference type="RefSeq" id="WP_214790530.1">
    <property type="nucleotide sequence ID" value="NZ_JANIEL010000026.1"/>
</dbReference>
<accession>A0ABW2PNN9</accession>
<evidence type="ECO:0000313" key="14">
    <source>
        <dbReference type="EMBL" id="MFC7391083.1"/>
    </source>
</evidence>
<organism evidence="14 15">
    <name type="scientific">Exiguobacterium aestuarii</name>
    <dbReference type="NCBI Taxonomy" id="273527"/>
    <lineage>
        <taxon>Bacteria</taxon>
        <taxon>Bacillati</taxon>
        <taxon>Bacillota</taxon>
        <taxon>Bacilli</taxon>
        <taxon>Bacillales</taxon>
        <taxon>Bacillales Family XII. Incertae Sedis</taxon>
        <taxon>Exiguobacterium</taxon>
    </lineage>
</organism>
<keyword evidence="15" id="KW-1185">Reference proteome</keyword>
<dbReference type="InterPro" id="IPR006262">
    <property type="entry name" value="Cyt_deam_tetra"/>
</dbReference>
<evidence type="ECO:0000256" key="11">
    <source>
        <dbReference type="ARBA" id="ARBA00049558"/>
    </source>
</evidence>
<name>A0ABW2PNN9_9BACL</name>
<dbReference type="PROSITE" id="PS00903">
    <property type="entry name" value="CYT_DCMP_DEAMINASES_1"/>
    <property type="match status" value="1"/>
</dbReference>
<reference evidence="15" key="1">
    <citation type="journal article" date="2019" name="Int. J. Syst. Evol. Microbiol.">
        <title>The Global Catalogue of Microorganisms (GCM) 10K type strain sequencing project: providing services to taxonomists for standard genome sequencing and annotation.</title>
        <authorList>
            <consortium name="The Broad Institute Genomics Platform"/>
            <consortium name="The Broad Institute Genome Sequencing Center for Infectious Disease"/>
            <person name="Wu L."/>
            <person name="Ma J."/>
        </authorList>
    </citation>
    <scope>NUCLEOTIDE SEQUENCE [LARGE SCALE GENOMIC DNA]</scope>
    <source>
        <strain evidence="15">CCUG 55590</strain>
    </source>
</reference>
<evidence type="ECO:0000256" key="8">
    <source>
        <dbReference type="ARBA" id="ARBA00022833"/>
    </source>
</evidence>
<keyword evidence="6 12" id="KW-0479">Metal-binding</keyword>
<dbReference type="Gene3D" id="3.40.140.10">
    <property type="entry name" value="Cytidine Deaminase, domain 2"/>
    <property type="match status" value="1"/>
</dbReference>
<dbReference type="NCBIfam" id="NF004064">
    <property type="entry name" value="PRK05578.1"/>
    <property type="match status" value="1"/>
</dbReference>
<evidence type="ECO:0000256" key="6">
    <source>
        <dbReference type="ARBA" id="ARBA00022723"/>
    </source>
</evidence>
<dbReference type="SUPFAM" id="SSF53927">
    <property type="entry name" value="Cytidine deaminase-like"/>
    <property type="match status" value="1"/>
</dbReference>
<dbReference type="PANTHER" id="PTHR11644">
    <property type="entry name" value="CYTIDINE DEAMINASE"/>
    <property type="match status" value="1"/>
</dbReference>
<evidence type="ECO:0000259" key="13">
    <source>
        <dbReference type="PROSITE" id="PS51747"/>
    </source>
</evidence>
<dbReference type="Proteomes" id="UP001596439">
    <property type="component" value="Unassembled WGS sequence"/>
</dbReference>
<evidence type="ECO:0000256" key="7">
    <source>
        <dbReference type="ARBA" id="ARBA00022801"/>
    </source>
</evidence>
<dbReference type="InterPro" id="IPR050202">
    <property type="entry name" value="Cyt/Deoxycyt_deaminase"/>
</dbReference>
<keyword evidence="8 12" id="KW-0862">Zinc</keyword>
<keyword evidence="7 12" id="KW-0378">Hydrolase</keyword>
<dbReference type="InterPro" id="IPR016193">
    <property type="entry name" value="Cytidine_deaminase-like"/>
</dbReference>
<dbReference type="PANTHER" id="PTHR11644:SF2">
    <property type="entry name" value="CYTIDINE DEAMINASE"/>
    <property type="match status" value="1"/>
</dbReference>
<dbReference type="GO" id="GO:0004126">
    <property type="term" value="F:cytidine deaminase activity"/>
    <property type="evidence" value="ECO:0007669"/>
    <property type="project" value="UniProtKB-EC"/>
</dbReference>
<evidence type="ECO:0000313" key="15">
    <source>
        <dbReference type="Proteomes" id="UP001596439"/>
    </source>
</evidence>
<dbReference type="EMBL" id="JBHTCE010000003">
    <property type="protein sequence ID" value="MFC7391083.1"/>
    <property type="molecule type" value="Genomic_DNA"/>
</dbReference>
<dbReference type="InterPro" id="IPR016192">
    <property type="entry name" value="APOBEC/CMP_deaminase_Zn-bd"/>
</dbReference>
<proteinExistence type="inferred from homology"/>
<dbReference type="NCBIfam" id="TIGR01354">
    <property type="entry name" value="cyt_deam_tetra"/>
    <property type="match status" value="1"/>
</dbReference>
<comment type="catalytic activity">
    <reaction evidence="10 12">
        <text>2'-deoxycytidine + H2O + H(+) = 2'-deoxyuridine + NH4(+)</text>
        <dbReference type="Rhea" id="RHEA:13433"/>
        <dbReference type="ChEBI" id="CHEBI:15377"/>
        <dbReference type="ChEBI" id="CHEBI:15378"/>
        <dbReference type="ChEBI" id="CHEBI:15698"/>
        <dbReference type="ChEBI" id="CHEBI:16450"/>
        <dbReference type="ChEBI" id="CHEBI:28938"/>
        <dbReference type="EC" id="3.5.4.5"/>
    </reaction>
</comment>
<protein>
    <recommendedName>
        <fullName evidence="5 12">Cytidine deaminase</fullName>
        <ecNumber evidence="4 12">3.5.4.5</ecNumber>
    </recommendedName>
    <alternativeName>
        <fullName evidence="9 12">Cytidine aminohydrolase</fullName>
    </alternativeName>
</protein>
<dbReference type="EC" id="3.5.4.5" evidence="4 12"/>
<comment type="function">
    <text evidence="2 12">This enzyme scavenges exogenous and endogenous cytidine and 2'-deoxycytidine for UMP synthesis.</text>
</comment>
<evidence type="ECO:0000256" key="3">
    <source>
        <dbReference type="ARBA" id="ARBA00006576"/>
    </source>
</evidence>
<dbReference type="InterPro" id="IPR002125">
    <property type="entry name" value="CMP_dCMP_dom"/>
</dbReference>
<evidence type="ECO:0000256" key="9">
    <source>
        <dbReference type="ARBA" id="ARBA00032005"/>
    </source>
</evidence>
<evidence type="ECO:0000256" key="2">
    <source>
        <dbReference type="ARBA" id="ARBA00003949"/>
    </source>
</evidence>
<evidence type="ECO:0000256" key="10">
    <source>
        <dbReference type="ARBA" id="ARBA00049252"/>
    </source>
</evidence>
<comment type="catalytic activity">
    <reaction evidence="11 12">
        <text>cytidine + H2O + H(+) = uridine + NH4(+)</text>
        <dbReference type="Rhea" id="RHEA:16069"/>
        <dbReference type="ChEBI" id="CHEBI:15377"/>
        <dbReference type="ChEBI" id="CHEBI:15378"/>
        <dbReference type="ChEBI" id="CHEBI:16704"/>
        <dbReference type="ChEBI" id="CHEBI:17562"/>
        <dbReference type="ChEBI" id="CHEBI:28938"/>
        <dbReference type="EC" id="3.5.4.5"/>
    </reaction>
</comment>
<dbReference type="PROSITE" id="PS51747">
    <property type="entry name" value="CYT_DCMP_DEAMINASES_2"/>
    <property type="match status" value="1"/>
</dbReference>
<dbReference type="CDD" id="cd01283">
    <property type="entry name" value="cytidine_deaminase"/>
    <property type="match status" value="1"/>
</dbReference>
<evidence type="ECO:0000256" key="12">
    <source>
        <dbReference type="RuleBase" id="RU364006"/>
    </source>
</evidence>
<dbReference type="Pfam" id="PF00383">
    <property type="entry name" value="dCMP_cyt_deam_1"/>
    <property type="match status" value="1"/>
</dbReference>
<evidence type="ECO:0000256" key="5">
    <source>
        <dbReference type="ARBA" id="ARBA00018266"/>
    </source>
</evidence>
<comment type="similarity">
    <text evidence="3 12">Belongs to the cytidine and deoxycytidylate deaminase family.</text>
</comment>
<sequence>MSDFFSNIEVEEHPMISQERVQELVHKAIEARKRAYTPYSKFNVGAVVIDASGKEITGCNVENASYGLSMCAERTAIFKAVSEGSDSIETVVVVGDTEGPISPCGACRQVIAEFAGEDFTLILANLNGDTKVMTKEEMLPYGFSPKDLT</sequence>
<evidence type="ECO:0000256" key="1">
    <source>
        <dbReference type="ARBA" id="ARBA00001947"/>
    </source>
</evidence>
<evidence type="ECO:0000256" key="4">
    <source>
        <dbReference type="ARBA" id="ARBA00012783"/>
    </source>
</evidence>
<feature type="domain" description="CMP/dCMP-type deaminase" evidence="13">
    <location>
        <begin position="19"/>
        <end position="146"/>
    </location>
</feature>
<comment type="cofactor">
    <cofactor evidence="1 12">
        <name>Zn(2+)</name>
        <dbReference type="ChEBI" id="CHEBI:29105"/>
    </cofactor>
</comment>